<dbReference type="Proteomes" id="UP000649753">
    <property type="component" value="Unassembled WGS sequence"/>
</dbReference>
<feature type="signal peptide" evidence="1">
    <location>
        <begin position="1"/>
        <end position="29"/>
    </location>
</feature>
<evidence type="ECO:0000313" key="3">
    <source>
        <dbReference type="Proteomes" id="UP000649753"/>
    </source>
</evidence>
<proteinExistence type="predicted"/>
<dbReference type="AlphaFoldDB" id="A0A927MEH2"/>
<sequence length="127" mass="12932">MRQVVRRALMVAGGATLAFGIMAPGAAHAAVGTASTSYGYASFNSSTRVLRVTDTYGDSRRVTAWVLASAGRVVVSTTDANGANNGTVSTTARAGSYASGELLELKVCRQNGSGGTPTDCGYAYLEG</sequence>
<reference evidence="2" key="1">
    <citation type="submission" date="2020-10" db="EMBL/GenBank/DDBJ databases">
        <title>Sequencing the genomes of 1000 actinobacteria strains.</title>
        <authorList>
            <person name="Klenk H.-P."/>
        </authorList>
    </citation>
    <scope>NUCLEOTIDE SEQUENCE</scope>
    <source>
        <strain evidence="2">DSM 46832</strain>
    </source>
</reference>
<feature type="chain" id="PRO_5036699265" description="Secreted protein" evidence="1">
    <location>
        <begin position="30"/>
        <end position="127"/>
    </location>
</feature>
<dbReference type="PROSITE" id="PS51318">
    <property type="entry name" value="TAT"/>
    <property type="match status" value="1"/>
</dbReference>
<organism evidence="2 3">
    <name type="scientific">Plantactinospora soyae</name>
    <dbReference type="NCBI Taxonomy" id="1544732"/>
    <lineage>
        <taxon>Bacteria</taxon>
        <taxon>Bacillati</taxon>
        <taxon>Actinomycetota</taxon>
        <taxon>Actinomycetes</taxon>
        <taxon>Micromonosporales</taxon>
        <taxon>Micromonosporaceae</taxon>
        <taxon>Plantactinospora</taxon>
    </lineage>
</organism>
<keyword evidence="3" id="KW-1185">Reference proteome</keyword>
<accession>A0A927MEH2</accession>
<evidence type="ECO:0008006" key="4">
    <source>
        <dbReference type="Google" id="ProtNLM"/>
    </source>
</evidence>
<keyword evidence="1" id="KW-0732">Signal</keyword>
<gene>
    <name evidence="2" type="ORF">H4W31_005263</name>
</gene>
<protein>
    <recommendedName>
        <fullName evidence="4">Secreted protein</fullName>
    </recommendedName>
</protein>
<name>A0A927MEH2_9ACTN</name>
<evidence type="ECO:0000256" key="1">
    <source>
        <dbReference type="SAM" id="SignalP"/>
    </source>
</evidence>
<comment type="caution">
    <text evidence="2">The sequence shown here is derived from an EMBL/GenBank/DDBJ whole genome shotgun (WGS) entry which is preliminary data.</text>
</comment>
<dbReference type="InterPro" id="IPR006311">
    <property type="entry name" value="TAT_signal"/>
</dbReference>
<dbReference type="EMBL" id="JADBEB010000001">
    <property type="protein sequence ID" value="MBE1489625.1"/>
    <property type="molecule type" value="Genomic_DNA"/>
</dbReference>
<dbReference type="RefSeq" id="WP_192769069.1">
    <property type="nucleotide sequence ID" value="NZ_JADBEB010000001.1"/>
</dbReference>
<evidence type="ECO:0000313" key="2">
    <source>
        <dbReference type="EMBL" id="MBE1489625.1"/>
    </source>
</evidence>